<dbReference type="Proteomes" id="UP000265140">
    <property type="component" value="Chromosome 14"/>
</dbReference>
<dbReference type="Bgee" id="ENSELUG00000002516">
    <property type="expression patterns" value="Expressed in ovary and 14 other cell types or tissues"/>
</dbReference>
<dbReference type="STRING" id="8010.ENSELUP00000026564"/>
<keyword evidence="9" id="KW-0131">Cell cycle</keyword>
<protein>
    <recommendedName>
        <fullName evidence="13">HAUS augmin-like complex, subunit 1</fullName>
    </recommendedName>
</protein>
<evidence type="ECO:0000256" key="7">
    <source>
        <dbReference type="ARBA" id="ARBA00023054"/>
    </source>
</evidence>
<evidence type="ECO:0000256" key="6">
    <source>
        <dbReference type="ARBA" id="ARBA00022776"/>
    </source>
</evidence>
<keyword evidence="12" id="KW-1185">Reference proteome</keyword>
<keyword evidence="3" id="KW-0963">Cytoplasm</keyword>
<dbReference type="GO" id="GO:0005874">
    <property type="term" value="C:microtubule"/>
    <property type="evidence" value="ECO:0007669"/>
    <property type="project" value="UniProtKB-KW"/>
</dbReference>
<keyword evidence="5" id="KW-0493">Microtubule</keyword>
<accession>A0A3P8ZCL8</accession>
<evidence type="ECO:0000256" key="5">
    <source>
        <dbReference type="ARBA" id="ARBA00022701"/>
    </source>
</evidence>
<evidence type="ECO:0000256" key="2">
    <source>
        <dbReference type="ARBA" id="ARBA00005479"/>
    </source>
</evidence>
<reference evidence="11" key="3">
    <citation type="submission" date="2025-08" db="UniProtKB">
        <authorList>
            <consortium name="Ensembl"/>
        </authorList>
    </citation>
    <scope>IDENTIFICATION</scope>
</reference>
<dbReference type="GO" id="GO:0007098">
    <property type="term" value="P:centrosome cycle"/>
    <property type="evidence" value="ECO:0007669"/>
    <property type="project" value="TreeGrafter"/>
</dbReference>
<keyword evidence="8" id="KW-0206">Cytoskeleton</keyword>
<dbReference type="GeneTree" id="ENSGT00390000006029"/>
<keyword evidence="6" id="KW-0498">Mitosis</keyword>
<reference evidence="11" key="4">
    <citation type="submission" date="2025-09" db="UniProtKB">
        <authorList>
            <consortium name="Ensembl"/>
        </authorList>
    </citation>
    <scope>IDENTIFICATION</scope>
</reference>
<dbReference type="GO" id="GO:0051225">
    <property type="term" value="P:spindle assembly"/>
    <property type="evidence" value="ECO:0007669"/>
    <property type="project" value="InterPro"/>
</dbReference>
<dbReference type="GO" id="GO:0070652">
    <property type="term" value="C:HAUS complex"/>
    <property type="evidence" value="ECO:0007669"/>
    <property type="project" value="InterPro"/>
</dbReference>
<evidence type="ECO:0000256" key="10">
    <source>
        <dbReference type="SAM" id="Coils"/>
    </source>
</evidence>
<keyword evidence="4" id="KW-0132">Cell division</keyword>
<dbReference type="GO" id="GO:0005819">
    <property type="term" value="C:spindle"/>
    <property type="evidence" value="ECO:0007669"/>
    <property type="project" value="UniProtKB-SubCell"/>
</dbReference>
<sequence>MCEKNKKVSRWLRTVFGDQTIIEYEVNTRTIDLLYQLAEASALRCKETSLLIEDHPQKASEYQADGVHLQDVVLQAVGLSTGSLSKPSSDYLTALVENAMVLGTRDTSLSSLVPAVNNLTNELLESEKTDRRLDRELTAIRKKLGDALVLRKTLQEDVQKTVKAQEVESAKAEERLLNMDFVKAKSKDLLYRNKKAEDQLASRCMENRLSHQTLLELSEVFSCYDQPLIVMMLIQKVNLMQVSTLKQEILPLAKKLEPYRDLSPSPSLAIVKIEEAKRELAAIDAQLEMKVDFMNSSIPKGRPLK</sequence>
<evidence type="ECO:0000256" key="4">
    <source>
        <dbReference type="ARBA" id="ARBA00022618"/>
    </source>
</evidence>
<evidence type="ECO:0000313" key="11">
    <source>
        <dbReference type="Ensembl" id="ENSELUP00000026564.3"/>
    </source>
</evidence>
<gene>
    <name evidence="11" type="primary">HAUS1</name>
</gene>
<feature type="coiled-coil region" evidence="10">
    <location>
        <begin position="116"/>
        <end position="175"/>
    </location>
</feature>
<dbReference type="PRINTS" id="PR02087">
    <property type="entry name" value="HAUSAUGMINL1"/>
</dbReference>
<dbReference type="GO" id="GO:0005829">
    <property type="term" value="C:cytosol"/>
    <property type="evidence" value="ECO:0007669"/>
    <property type="project" value="TreeGrafter"/>
</dbReference>
<comment type="similarity">
    <text evidence="2">Belongs to the HAUS1 family.</text>
</comment>
<dbReference type="Ensembl" id="ENSELUT00000018200.3">
    <property type="protein sequence ID" value="ENSELUP00000026564.3"/>
    <property type="gene ID" value="ENSELUG00000002516.3"/>
</dbReference>
<evidence type="ECO:0008006" key="13">
    <source>
        <dbReference type="Google" id="ProtNLM"/>
    </source>
</evidence>
<evidence type="ECO:0000256" key="8">
    <source>
        <dbReference type="ARBA" id="ARBA00023212"/>
    </source>
</evidence>
<dbReference type="PANTHER" id="PTHR31570:SF1">
    <property type="entry name" value="HAUS AUGMIN-LIKE COMPLEX SUBUNIT 1"/>
    <property type="match status" value="1"/>
</dbReference>
<proteinExistence type="inferred from homology"/>
<evidence type="ECO:0000256" key="3">
    <source>
        <dbReference type="ARBA" id="ARBA00022490"/>
    </source>
</evidence>
<reference evidence="12" key="1">
    <citation type="journal article" date="2014" name="PLoS ONE">
        <title>The genome and linkage map of the northern pike (Esox lucius): conserved synteny revealed between the salmonid sister group and the Neoteleostei.</title>
        <authorList>
            <person name="Rondeau E.B."/>
            <person name="Minkley D.R."/>
            <person name="Leong J.S."/>
            <person name="Messmer A.M."/>
            <person name="Jantzen J.R."/>
            <person name="von Schalburg K.R."/>
            <person name="Lemon C."/>
            <person name="Bird N.H."/>
            <person name="Koop B.F."/>
        </authorList>
    </citation>
    <scope>NUCLEOTIDE SEQUENCE</scope>
</reference>
<comment type="subcellular location">
    <subcellularLocation>
        <location evidence="1">Cytoplasm</location>
        <location evidence="1">Cytoskeleton</location>
        <location evidence="1">Spindle</location>
    </subcellularLocation>
</comment>
<dbReference type="PANTHER" id="PTHR31570">
    <property type="entry name" value="HAUS AUGMIN-LIKE COMPLEX SUBUNIT 1"/>
    <property type="match status" value="1"/>
</dbReference>
<dbReference type="Pfam" id="PF25762">
    <property type="entry name" value="HAUS1"/>
    <property type="match status" value="1"/>
</dbReference>
<evidence type="ECO:0000313" key="12">
    <source>
        <dbReference type="Proteomes" id="UP000265140"/>
    </source>
</evidence>
<evidence type="ECO:0000256" key="9">
    <source>
        <dbReference type="ARBA" id="ARBA00023306"/>
    </source>
</evidence>
<keyword evidence="7 10" id="KW-0175">Coiled coil</keyword>
<reference evidence="11" key="2">
    <citation type="submission" date="2020-02" db="EMBL/GenBank/DDBJ databases">
        <title>Esox lucius (northern pike) genome, fEsoLuc1, primary haplotype.</title>
        <authorList>
            <person name="Myers G."/>
            <person name="Karagic N."/>
            <person name="Meyer A."/>
            <person name="Pippel M."/>
            <person name="Reichard M."/>
            <person name="Winkler S."/>
            <person name="Tracey A."/>
            <person name="Sims Y."/>
            <person name="Howe K."/>
            <person name="Rhie A."/>
            <person name="Formenti G."/>
            <person name="Durbin R."/>
            <person name="Fedrigo O."/>
            <person name="Jarvis E.D."/>
        </authorList>
    </citation>
    <scope>NUCLEOTIDE SEQUENCE [LARGE SCALE GENOMIC DNA]</scope>
</reference>
<dbReference type="InterPro" id="IPR026243">
    <property type="entry name" value="HAUS1"/>
</dbReference>
<dbReference type="GO" id="GO:0051301">
    <property type="term" value="P:cell division"/>
    <property type="evidence" value="ECO:0007669"/>
    <property type="project" value="UniProtKB-KW"/>
</dbReference>
<organism evidence="11 12">
    <name type="scientific">Esox lucius</name>
    <name type="common">Northern pike</name>
    <dbReference type="NCBI Taxonomy" id="8010"/>
    <lineage>
        <taxon>Eukaryota</taxon>
        <taxon>Metazoa</taxon>
        <taxon>Chordata</taxon>
        <taxon>Craniata</taxon>
        <taxon>Vertebrata</taxon>
        <taxon>Euteleostomi</taxon>
        <taxon>Actinopterygii</taxon>
        <taxon>Neopterygii</taxon>
        <taxon>Teleostei</taxon>
        <taxon>Protacanthopterygii</taxon>
        <taxon>Esociformes</taxon>
        <taxon>Esocidae</taxon>
        <taxon>Esox</taxon>
    </lineage>
</organism>
<dbReference type="AlphaFoldDB" id="A0A3P8ZCL8"/>
<name>A0A3P8ZCL8_ESOLU</name>
<evidence type="ECO:0000256" key="1">
    <source>
        <dbReference type="ARBA" id="ARBA00004186"/>
    </source>
</evidence>